<evidence type="ECO:0000313" key="1">
    <source>
        <dbReference type="Proteomes" id="UP000025227"/>
    </source>
</evidence>
<organism evidence="1 2">
    <name type="scientific">Haemonchus contortus</name>
    <name type="common">Barber pole worm</name>
    <dbReference type="NCBI Taxonomy" id="6289"/>
    <lineage>
        <taxon>Eukaryota</taxon>
        <taxon>Metazoa</taxon>
        <taxon>Ecdysozoa</taxon>
        <taxon>Nematoda</taxon>
        <taxon>Chromadorea</taxon>
        <taxon>Rhabditida</taxon>
        <taxon>Rhabditina</taxon>
        <taxon>Rhabditomorpha</taxon>
        <taxon>Strongyloidea</taxon>
        <taxon>Trichostrongylidae</taxon>
        <taxon>Haemonchus</taxon>
    </lineage>
</organism>
<proteinExistence type="predicted"/>
<dbReference type="Proteomes" id="UP000025227">
    <property type="component" value="Unplaced"/>
</dbReference>
<evidence type="ECO:0000313" key="2">
    <source>
        <dbReference type="WBParaSite" id="HCON_00112010-00001"/>
    </source>
</evidence>
<protein>
    <submittedName>
        <fullName evidence="2">LOB domain-containing protein</fullName>
    </submittedName>
</protein>
<reference evidence="2" key="1">
    <citation type="submission" date="2020-12" db="UniProtKB">
        <authorList>
            <consortium name="WormBaseParasite"/>
        </authorList>
    </citation>
    <scope>IDENTIFICATION</scope>
    <source>
        <strain evidence="2">MHco3</strain>
    </source>
</reference>
<dbReference type="WBParaSite" id="HCON_00112010-00001">
    <property type="protein sequence ID" value="HCON_00112010-00001"/>
    <property type="gene ID" value="HCON_00112010"/>
</dbReference>
<accession>A0A7I4YLF3</accession>
<sequence length="81" mass="9239">MQAFTSYLQLHVEAMHKNRKNGACYEVYHEVLGYVRDSHNLLRQVDEPTLVAIAARRLPCAAESGRLVWQIHKLGFPFTAA</sequence>
<name>A0A7I4YLF3_HAECO</name>
<dbReference type="AlphaFoldDB" id="A0A7I4YLF3"/>
<dbReference type="OrthoDB" id="5892143at2759"/>
<keyword evidence="1" id="KW-1185">Reference proteome</keyword>